<reference evidence="1 2" key="1">
    <citation type="submission" date="2016-01" db="EMBL/GenBank/DDBJ databases">
        <title>Draft Genome Sequences of Seven Thermophilic Sporeformers Isolated from Foods.</title>
        <authorList>
            <person name="Berendsen E.M."/>
            <person name="Wells-Bennik M.H."/>
            <person name="Krawcyk A.O."/>
            <person name="De Jong A."/>
            <person name="Holsappel S."/>
            <person name="Eijlander R.T."/>
            <person name="Kuipers O.P."/>
        </authorList>
    </citation>
    <scope>NUCLEOTIDE SEQUENCE [LARGE SCALE GENOMIC DNA]</scope>
    <source>
        <strain evidence="1 2">B4135</strain>
    </source>
</reference>
<comment type="caution">
    <text evidence="1">The sequence shown here is derived from an EMBL/GenBank/DDBJ whole genome shotgun (WGS) entry which is preliminary data.</text>
</comment>
<name>A0A150M630_9BACI</name>
<evidence type="ECO:0000313" key="1">
    <source>
        <dbReference type="EMBL" id="KYD19993.1"/>
    </source>
</evidence>
<dbReference type="STRING" id="301148.B4135_0892"/>
<gene>
    <name evidence="1" type="ORF">B4135_0892</name>
</gene>
<sequence>MLVINAVEAAGIRMAADVDAPMPLQEKCPRRFSCRGFMLR</sequence>
<protein>
    <submittedName>
        <fullName evidence="1">Uncharacterized protein</fullName>
    </submittedName>
</protein>
<evidence type="ECO:0000313" key="2">
    <source>
        <dbReference type="Proteomes" id="UP000075683"/>
    </source>
</evidence>
<dbReference type="EMBL" id="LQYT01000037">
    <property type="protein sequence ID" value="KYD19993.1"/>
    <property type="molecule type" value="Genomic_DNA"/>
</dbReference>
<organism evidence="1 2">
    <name type="scientific">Caldibacillus debilis</name>
    <dbReference type="NCBI Taxonomy" id="301148"/>
    <lineage>
        <taxon>Bacteria</taxon>
        <taxon>Bacillati</taxon>
        <taxon>Bacillota</taxon>
        <taxon>Bacilli</taxon>
        <taxon>Bacillales</taxon>
        <taxon>Bacillaceae</taxon>
        <taxon>Caldibacillus</taxon>
    </lineage>
</organism>
<accession>A0A150M630</accession>
<proteinExistence type="predicted"/>
<dbReference type="AlphaFoldDB" id="A0A150M630"/>
<dbReference type="Proteomes" id="UP000075683">
    <property type="component" value="Unassembled WGS sequence"/>
</dbReference>